<evidence type="ECO:0000313" key="1">
    <source>
        <dbReference type="EMBL" id="KAJ7358365.1"/>
    </source>
</evidence>
<reference evidence="1" key="1">
    <citation type="submission" date="2023-03" db="EMBL/GenBank/DDBJ databases">
        <title>Massive genome expansion in bonnet fungi (Mycena s.s.) driven by repeated elements and novel gene families across ecological guilds.</title>
        <authorList>
            <consortium name="Lawrence Berkeley National Laboratory"/>
            <person name="Harder C.B."/>
            <person name="Miyauchi S."/>
            <person name="Viragh M."/>
            <person name="Kuo A."/>
            <person name="Thoen E."/>
            <person name="Andreopoulos B."/>
            <person name="Lu D."/>
            <person name="Skrede I."/>
            <person name="Drula E."/>
            <person name="Henrissat B."/>
            <person name="Morin E."/>
            <person name="Kohler A."/>
            <person name="Barry K."/>
            <person name="LaButti K."/>
            <person name="Morin E."/>
            <person name="Salamov A."/>
            <person name="Lipzen A."/>
            <person name="Mereny Z."/>
            <person name="Hegedus B."/>
            <person name="Baldrian P."/>
            <person name="Stursova M."/>
            <person name="Weitz H."/>
            <person name="Taylor A."/>
            <person name="Grigoriev I.V."/>
            <person name="Nagy L.G."/>
            <person name="Martin F."/>
            <person name="Kauserud H."/>
        </authorList>
    </citation>
    <scope>NUCLEOTIDE SEQUENCE</scope>
    <source>
        <strain evidence="1">CBHHK002</strain>
    </source>
</reference>
<proteinExistence type="predicted"/>
<dbReference type="AlphaFoldDB" id="A0AAD7AGW5"/>
<sequence>MTRDPLYTPTNLGFRNTHKNKTGIYVEDPKDWLRPHYNNLRMRTVRFGPVVPFEVVGVYAVRQYTSLFIPFGEGCAIRSGLRACYTVPFEVVGELCSAVFINRFINTHLNGPQNWVLRGFSQVSAVLGAPAVETESNTLGKSHPFASSNQNNVAEVNRHRDSAIWGHISKQFQSSWCPALSQNLALEALQGTATALKTEPYLIGSLRIKRGALCLCDGGEPVGLQVEFVVRLYNKNLLRPAAFELHGPIPSQMGISA</sequence>
<evidence type="ECO:0000313" key="2">
    <source>
        <dbReference type="Proteomes" id="UP001218218"/>
    </source>
</evidence>
<keyword evidence="2" id="KW-1185">Reference proteome</keyword>
<name>A0AAD7AGW5_9AGAR</name>
<protein>
    <submittedName>
        <fullName evidence="1">Uncharacterized protein</fullName>
    </submittedName>
</protein>
<dbReference type="EMBL" id="JARIHO010000007">
    <property type="protein sequence ID" value="KAJ7358365.1"/>
    <property type="molecule type" value="Genomic_DNA"/>
</dbReference>
<gene>
    <name evidence="1" type="ORF">DFH08DRAFT_802200</name>
</gene>
<comment type="caution">
    <text evidence="1">The sequence shown here is derived from an EMBL/GenBank/DDBJ whole genome shotgun (WGS) entry which is preliminary data.</text>
</comment>
<accession>A0AAD7AGW5</accession>
<dbReference type="Proteomes" id="UP001218218">
    <property type="component" value="Unassembled WGS sequence"/>
</dbReference>
<organism evidence="1 2">
    <name type="scientific">Mycena albidolilacea</name>
    <dbReference type="NCBI Taxonomy" id="1033008"/>
    <lineage>
        <taxon>Eukaryota</taxon>
        <taxon>Fungi</taxon>
        <taxon>Dikarya</taxon>
        <taxon>Basidiomycota</taxon>
        <taxon>Agaricomycotina</taxon>
        <taxon>Agaricomycetes</taxon>
        <taxon>Agaricomycetidae</taxon>
        <taxon>Agaricales</taxon>
        <taxon>Marasmiineae</taxon>
        <taxon>Mycenaceae</taxon>
        <taxon>Mycena</taxon>
    </lineage>
</organism>